<dbReference type="InterPro" id="IPR041657">
    <property type="entry name" value="HTH_17"/>
</dbReference>
<evidence type="ECO:0000259" key="1">
    <source>
        <dbReference type="Pfam" id="PF12728"/>
    </source>
</evidence>
<dbReference type="STRING" id="427683.A5481_07510"/>
<dbReference type="Pfam" id="PF12728">
    <property type="entry name" value="HTH_17"/>
    <property type="match status" value="1"/>
</dbReference>
<dbReference type="RefSeq" id="WP_064503854.1">
    <property type="nucleotide sequence ID" value="NZ_LWHQ01000014.1"/>
</dbReference>
<sequence length="64" mass="7054">MSVHSDDPLALKVPAAAKKLDVSEPTVWRMIRAGRLRAVRIGRNTLIPYSQLVALVEGDQSKEV</sequence>
<evidence type="ECO:0000313" key="2">
    <source>
        <dbReference type="EMBL" id="OAS25998.1"/>
    </source>
</evidence>
<name>A0A179SHL1_9HYPH</name>
<evidence type="ECO:0000313" key="3">
    <source>
        <dbReference type="Proteomes" id="UP000078316"/>
    </source>
</evidence>
<dbReference type="AlphaFoldDB" id="A0A179SHL1"/>
<dbReference type="NCBIfam" id="TIGR01764">
    <property type="entry name" value="excise"/>
    <property type="match status" value="1"/>
</dbReference>
<feature type="domain" description="Helix-turn-helix" evidence="1">
    <location>
        <begin position="11"/>
        <end position="58"/>
    </location>
</feature>
<comment type="caution">
    <text evidence="2">The sequence shown here is derived from an EMBL/GenBank/DDBJ whole genome shotgun (WGS) entry which is preliminary data.</text>
</comment>
<proteinExistence type="predicted"/>
<gene>
    <name evidence="2" type="ORF">A5481_07510</name>
</gene>
<dbReference type="Proteomes" id="UP000078316">
    <property type="component" value="Unassembled WGS sequence"/>
</dbReference>
<dbReference type="GO" id="GO:0003677">
    <property type="term" value="F:DNA binding"/>
    <property type="evidence" value="ECO:0007669"/>
    <property type="project" value="InterPro"/>
</dbReference>
<reference evidence="2 3" key="1">
    <citation type="submission" date="2016-04" db="EMBL/GenBank/DDBJ databases">
        <authorList>
            <person name="Evans L.H."/>
            <person name="Alamgir A."/>
            <person name="Owens N."/>
            <person name="Weber N.D."/>
            <person name="Virtaneva K."/>
            <person name="Barbian K."/>
            <person name="Babar A."/>
            <person name="Rosenke K."/>
        </authorList>
    </citation>
    <scope>NUCLEOTIDE SEQUENCE [LARGE SCALE GENOMIC DNA]</scope>
    <source>
        <strain evidence="2 3">PMB02</strain>
    </source>
</reference>
<accession>A0A179SHL1</accession>
<dbReference type="EMBL" id="LWHQ01000014">
    <property type="protein sequence ID" value="OAS25998.1"/>
    <property type="molecule type" value="Genomic_DNA"/>
</dbReference>
<protein>
    <recommendedName>
        <fullName evidence="1">Helix-turn-helix domain-containing protein</fullName>
    </recommendedName>
</protein>
<dbReference type="OrthoDB" id="597977at2"/>
<organism evidence="2 3">
    <name type="scientific">Methylobacterium platani</name>
    <dbReference type="NCBI Taxonomy" id="427683"/>
    <lineage>
        <taxon>Bacteria</taxon>
        <taxon>Pseudomonadati</taxon>
        <taxon>Pseudomonadota</taxon>
        <taxon>Alphaproteobacteria</taxon>
        <taxon>Hyphomicrobiales</taxon>
        <taxon>Methylobacteriaceae</taxon>
        <taxon>Methylobacterium</taxon>
    </lineage>
</organism>
<dbReference type="InterPro" id="IPR010093">
    <property type="entry name" value="SinI_DNA-bd"/>
</dbReference>